<dbReference type="OrthoDB" id="7427921at2"/>
<keyword evidence="12" id="KW-1185">Reference proteome</keyword>
<name>A0A2A4FWW7_9SPHN</name>
<evidence type="ECO:0000259" key="10">
    <source>
        <dbReference type="PROSITE" id="PS51007"/>
    </source>
</evidence>
<feature type="signal peptide" evidence="9">
    <location>
        <begin position="1"/>
        <end position="19"/>
    </location>
</feature>
<dbReference type="EMBL" id="NWUF01000009">
    <property type="protein sequence ID" value="PCE42188.1"/>
    <property type="molecule type" value="Genomic_DNA"/>
</dbReference>
<evidence type="ECO:0000256" key="9">
    <source>
        <dbReference type="SAM" id="SignalP"/>
    </source>
</evidence>
<keyword evidence="9" id="KW-0732">Signal</keyword>
<evidence type="ECO:0000256" key="3">
    <source>
        <dbReference type="ARBA" id="ARBA00022617"/>
    </source>
</evidence>
<keyword evidence="3 8" id="KW-0349">Heme</keyword>
<dbReference type="PRINTS" id="PR00605">
    <property type="entry name" value="CYTCHROMECIC"/>
</dbReference>
<dbReference type="SUPFAM" id="SSF46626">
    <property type="entry name" value="Cytochrome c"/>
    <property type="match status" value="1"/>
</dbReference>
<dbReference type="Pfam" id="PF13442">
    <property type="entry name" value="Cytochrome_CBB3"/>
    <property type="match status" value="1"/>
</dbReference>
<feature type="domain" description="Cytochrome c" evidence="10">
    <location>
        <begin position="20"/>
        <end position="98"/>
    </location>
</feature>
<dbReference type="InterPro" id="IPR036909">
    <property type="entry name" value="Cyt_c-like_dom_sf"/>
</dbReference>
<dbReference type="RefSeq" id="WP_066963628.1">
    <property type="nucleotide sequence ID" value="NZ_CP023449.1"/>
</dbReference>
<comment type="caution">
    <text evidence="11">The sequence shown here is derived from an EMBL/GenBank/DDBJ whole genome shotgun (WGS) entry which is preliminary data.</text>
</comment>
<keyword evidence="2" id="KW-0813">Transport</keyword>
<dbReference type="PANTHER" id="PTHR35008">
    <property type="entry name" value="BLL4482 PROTEIN-RELATED"/>
    <property type="match status" value="1"/>
</dbReference>
<evidence type="ECO:0000256" key="6">
    <source>
        <dbReference type="ARBA" id="ARBA00022982"/>
    </source>
</evidence>
<evidence type="ECO:0000256" key="7">
    <source>
        <dbReference type="ARBA" id="ARBA00023004"/>
    </source>
</evidence>
<evidence type="ECO:0000256" key="8">
    <source>
        <dbReference type="PROSITE-ProRule" id="PRU00433"/>
    </source>
</evidence>
<dbReference type="PANTHER" id="PTHR35008:SF8">
    <property type="entry name" value="ALCOHOL DEHYDROGENASE CYTOCHROME C SUBUNIT"/>
    <property type="match status" value="1"/>
</dbReference>
<evidence type="ECO:0000256" key="4">
    <source>
        <dbReference type="ARBA" id="ARBA00022660"/>
    </source>
</evidence>
<dbReference type="PROSITE" id="PS51007">
    <property type="entry name" value="CYTC"/>
    <property type="match status" value="1"/>
</dbReference>
<dbReference type="InterPro" id="IPR009056">
    <property type="entry name" value="Cyt_c-like_dom"/>
</dbReference>
<dbReference type="Gene3D" id="1.10.760.10">
    <property type="entry name" value="Cytochrome c-like domain"/>
    <property type="match status" value="1"/>
</dbReference>
<dbReference type="Proteomes" id="UP000218934">
    <property type="component" value="Unassembled WGS sequence"/>
</dbReference>
<feature type="chain" id="PRO_5013217925" evidence="9">
    <location>
        <begin position="20"/>
        <end position="118"/>
    </location>
</feature>
<evidence type="ECO:0000256" key="1">
    <source>
        <dbReference type="ARBA" id="ARBA00001926"/>
    </source>
</evidence>
<evidence type="ECO:0000256" key="2">
    <source>
        <dbReference type="ARBA" id="ARBA00022448"/>
    </source>
</evidence>
<keyword evidence="5 8" id="KW-0479">Metal-binding</keyword>
<evidence type="ECO:0000256" key="5">
    <source>
        <dbReference type="ARBA" id="ARBA00022723"/>
    </source>
</evidence>
<comment type="cofactor">
    <cofactor evidence="1">
        <name>heme c</name>
        <dbReference type="ChEBI" id="CHEBI:61717"/>
    </cofactor>
</comment>
<proteinExistence type="predicted"/>
<evidence type="ECO:0000313" key="12">
    <source>
        <dbReference type="Proteomes" id="UP000218934"/>
    </source>
</evidence>
<sequence>MRRMIALALIVLTPSPILAQPGPDPAKIYAENCARCHQLSGKGLEGAYPGLAGDRITTGPAPAAIRLVLDGKGEMPAFRNRLSDAEMAAALSYARTSWGNMAGAVTGQEVTKAKAAAK</sequence>
<dbReference type="GO" id="GO:0009055">
    <property type="term" value="F:electron transfer activity"/>
    <property type="evidence" value="ECO:0007669"/>
    <property type="project" value="InterPro"/>
</dbReference>
<dbReference type="GO" id="GO:0005506">
    <property type="term" value="F:iron ion binding"/>
    <property type="evidence" value="ECO:0007669"/>
    <property type="project" value="InterPro"/>
</dbReference>
<keyword evidence="4" id="KW-0679">Respiratory chain</keyword>
<gene>
    <name evidence="11" type="ORF">COO09_11195</name>
</gene>
<organism evidence="11 12">
    <name type="scientific">Rhizorhabdus dicambivorans</name>
    <dbReference type="NCBI Taxonomy" id="1850238"/>
    <lineage>
        <taxon>Bacteria</taxon>
        <taxon>Pseudomonadati</taxon>
        <taxon>Pseudomonadota</taxon>
        <taxon>Alphaproteobacteria</taxon>
        <taxon>Sphingomonadales</taxon>
        <taxon>Sphingomonadaceae</taxon>
        <taxon>Rhizorhabdus</taxon>
    </lineage>
</organism>
<dbReference type="GO" id="GO:0020037">
    <property type="term" value="F:heme binding"/>
    <property type="evidence" value="ECO:0007669"/>
    <property type="project" value="InterPro"/>
</dbReference>
<dbReference type="KEGG" id="rdi:CMV14_23095"/>
<dbReference type="InterPro" id="IPR051459">
    <property type="entry name" value="Cytochrome_c-type_DH"/>
</dbReference>
<keyword evidence="7 8" id="KW-0408">Iron</keyword>
<protein>
    <submittedName>
        <fullName evidence="11">Cytochrome C</fullName>
    </submittedName>
</protein>
<reference evidence="11 12" key="1">
    <citation type="submission" date="2017-09" db="EMBL/GenBank/DDBJ databases">
        <title>The Catabolism of 3,6-Dichlorosalicylic acid is Initiated by the Cytochrome P450 Monooxygenase DsmABC in Rhizorhabdus dicambivorans Ndbn-20.</title>
        <authorList>
            <person name="Na L."/>
        </authorList>
    </citation>
    <scope>NUCLEOTIDE SEQUENCE [LARGE SCALE GENOMIC DNA]</scope>
    <source>
        <strain evidence="11 12">Ndbn-20m</strain>
    </source>
</reference>
<accession>A0A2A4FWW7</accession>
<keyword evidence="6" id="KW-0249">Electron transport</keyword>
<dbReference type="AlphaFoldDB" id="A0A2A4FWW7"/>
<dbReference type="InterPro" id="IPR008168">
    <property type="entry name" value="Cyt_C_IC"/>
</dbReference>
<evidence type="ECO:0000313" key="11">
    <source>
        <dbReference type="EMBL" id="PCE42188.1"/>
    </source>
</evidence>